<dbReference type="PANTHER" id="PTHR10996:SF282">
    <property type="entry name" value="D-3-PHOSPHOGLYCERATE DEHYDROGENASE 1-RELATED"/>
    <property type="match status" value="1"/>
</dbReference>
<evidence type="ECO:0000313" key="14">
    <source>
        <dbReference type="EMBL" id="ENN86742.1"/>
    </source>
</evidence>
<evidence type="ECO:0000256" key="3">
    <source>
        <dbReference type="ARBA" id="ARBA00005854"/>
    </source>
</evidence>
<keyword evidence="15" id="KW-1185">Reference proteome</keyword>
<feature type="domain" description="ACT" evidence="13">
    <location>
        <begin position="412"/>
        <end position="483"/>
    </location>
</feature>
<dbReference type="PROSITE" id="PS00671">
    <property type="entry name" value="D_2_HYDROXYACID_DH_3"/>
    <property type="match status" value="1"/>
</dbReference>
<evidence type="ECO:0000256" key="10">
    <source>
        <dbReference type="ARBA" id="ARBA00048126"/>
    </source>
</evidence>
<evidence type="ECO:0000256" key="5">
    <source>
        <dbReference type="ARBA" id="ARBA00013143"/>
    </source>
</evidence>
<dbReference type="InterPro" id="IPR036291">
    <property type="entry name" value="NAD(P)-bd_dom_sf"/>
</dbReference>
<accession>N6V6T1</accession>
<evidence type="ECO:0000256" key="2">
    <source>
        <dbReference type="ARBA" id="ARBA00005216"/>
    </source>
</evidence>
<evidence type="ECO:0000256" key="11">
    <source>
        <dbReference type="ARBA" id="ARBA00048731"/>
    </source>
</evidence>
<dbReference type="CDD" id="cd12176">
    <property type="entry name" value="PGDH_3"/>
    <property type="match status" value="1"/>
</dbReference>
<dbReference type="PANTHER" id="PTHR10996">
    <property type="entry name" value="2-HYDROXYACID DEHYDROGENASE-RELATED"/>
    <property type="match status" value="1"/>
</dbReference>
<dbReference type="GO" id="GO:0006564">
    <property type="term" value="P:L-serine biosynthetic process"/>
    <property type="evidence" value="ECO:0007669"/>
    <property type="project" value="UniProtKB-ARBA"/>
</dbReference>
<dbReference type="InterPro" id="IPR029753">
    <property type="entry name" value="D-isomer_DH_CS"/>
</dbReference>
<dbReference type="PROSITE" id="PS51671">
    <property type="entry name" value="ACT"/>
    <property type="match status" value="1"/>
</dbReference>
<protein>
    <recommendedName>
        <fullName evidence="6">D-3-phosphoglycerate dehydrogenase</fullName>
        <ecNumber evidence="4">1.1.1.399</ecNumber>
        <ecNumber evidence="5">1.1.1.95</ecNumber>
    </recommendedName>
    <alternativeName>
        <fullName evidence="9">2-oxoglutarate reductase</fullName>
    </alternativeName>
</protein>
<evidence type="ECO:0000256" key="6">
    <source>
        <dbReference type="ARBA" id="ARBA00021582"/>
    </source>
</evidence>
<dbReference type="GO" id="GO:0051287">
    <property type="term" value="F:NAD binding"/>
    <property type="evidence" value="ECO:0007669"/>
    <property type="project" value="InterPro"/>
</dbReference>
<dbReference type="EC" id="1.1.1.95" evidence="5"/>
<organism evidence="14 15">
    <name type="scientific">Rhizobium freirei PRF 81</name>
    <dbReference type="NCBI Taxonomy" id="363754"/>
    <lineage>
        <taxon>Bacteria</taxon>
        <taxon>Pseudomonadati</taxon>
        <taxon>Pseudomonadota</taxon>
        <taxon>Alphaproteobacteria</taxon>
        <taxon>Hyphomicrobiales</taxon>
        <taxon>Rhizobiaceae</taxon>
        <taxon>Rhizobium/Agrobacterium group</taxon>
        <taxon>Rhizobium</taxon>
    </lineage>
</organism>
<dbReference type="Proteomes" id="UP000012429">
    <property type="component" value="Unassembled WGS sequence"/>
</dbReference>
<dbReference type="AlphaFoldDB" id="N6V6T1"/>
<dbReference type="UniPathway" id="UPA00135">
    <property type="reaction ID" value="UER00196"/>
</dbReference>
<keyword evidence="8" id="KW-0520">NAD</keyword>
<evidence type="ECO:0000256" key="12">
    <source>
        <dbReference type="RuleBase" id="RU003719"/>
    </source>
</evidence>
<evidence type="ECO:0000256" key="4">
    <source>
        <dbReference type="ARBA" id="ARBA00013001"/>
    </source>
</evidence>
<dbReference type="InterPro" id="IPR029752">
    <property type="entry name" value="D-isomer_DH_CS1"/>
</dbReference>
<dbReference type="GO" id="GO:0047545">
    <property type="term" value="F:(S)-2-hydroxyglutarate dehydrogenase activity"/>
    <property type="evidence" value="ECO:0007669"/>
    <property type="project" value="UniProtKB-ARBA"/>
</dbReference>
<dbReference type="Gene3D" id="3.30.70.260">
    <property type="match status" value="1"/>
</dbReference>
<dbReference type="STRING" id="363754.RHSP_30391"/>
<dbReference type="SUPFAM" id="SSF51735">
    <property type="entry name" value="NAD(P)-binding Rossmann-fold domains"/>
    <property type="match status" value="1"/>
</dbReference>
<dbReference type="Pfam" id="PF22629">
    <property type="entry name" value="ACT_AHAS_ss"/>
    <property type="match status" value="1"/>
</dbReference>
<gene>
    <name evidence="14" type="ORF">RHSP_30391</name>
</gene>
<dbReference type="InterPro" id="IPR054480">
    <property type="entry name" value="AHAS_small-like_ACT"/>
</dbReference>
<comment type="function">
    <text evidence="1">Catalyzes the reversible oxidation of 3-phospho-D-glycerate to 3-phosphonooxypyruvate, the first step of the phosphorylated L-serine biosynthesis pathway. Also catalyzes the reversible oxidation of 2-hydroxyglutarate to 2-oxoglutarate.</text>
</comment>
<dbReference type="InterPro" id="IPR002912">
    <property type="entry name" value="ACT_dom"/>
</dbReference>
<dbReference type="GO" id="GO:0004617">
    <property type="term" value="F:phosphoglycerate dehydrogenase activity"/>
    <property type="evidence" value="ECO:0007669"/>
    <property type="project" value="UniProtKB-EC"/>
</dbReference>
<dbReference type="Pfam" id="PF02826">
    <property type="entry name" value="2-Hacid_dh_C"/>
    <property type="match status" value="1"/>
</dbReference>
<evidence type="ECO:0000256" key="7">
    <source>
        <dbReference type="ARBA" id="ARBA00023002"/>
    </source>
</evidence>
<evidence type="ECO:0000256" key="9">
    <source>
        <dbReference type="ARBA" id="ARBA00030455"/>
    </source>
</evidence>
<dbReference type="PATRIC" id="fig|363754.4.peg.3393"/>
<comment type="catalytic activity">
    <reaction evidence="10">
        <text>(R)-2-hydroxyglutarate + NAD(+) = 2-oxoglutarate + NADH + H(+)</text>
        <dbReference type="Rhea" id="RHEA:49612"/>
        <dbReference type="ChEBI" id="CHEBI:15378"/>
        <dbReference type="ChEBI" id="CHEBI:15801"/>
        <dbReference type="ChEBI" id="CHEBI:16810"/>
        <dbReference type="ChEBI" id="CHEBI:57540"/>
        <dbReference type="ChEBI" id="CHEBI:57945"/>
        <dbReference type="EC" id="1.1.1.399"/>
    </reaction>
</comment>
<dbReference type="InterPro" id="IPR050223">
    <property type="entry name" value="D-isomer_2-hydroxyacid_DH"/>
</dbReference>
<dbReference type="SUPFAM" id="SSF52283">
    <property type="entry name" value="Formate/glycerate dehydrogenase catalytic domain-like"/>
    <property type="match status" value="1"/>
</dbReference>
<evidence type="ECO:0000259" key="13">
    <source>
        <dbReference type="PROSITE" id="PS51671"/>
    </source>
</evidence>
<comment type="similarity">
    <text evidence="3 12">Belongs to the D-isomer specific 2-hydroxyacid dehydrogenase family.</text>
</comment>
<keyword evidence="7 12" id="KW-0560">Oxidoreductase</keyword>
<dbReference type="EMBL" id="AQHN01000062">
    <property type="protein sequence ID" value="ENN86742.1"/>
    <property type="molecule type" value="Genomic_DNA"/>
</dbReference>
<evidence type="ECO:0000313" key="15">
    <source>
        <dbReference type="Proteomes" id="UP000012429"/>
    </source>
</evidence>
<dbReference type="InterPro" id="IPR045865">
    <property type="entry name" value="ACT-like_dom_sf"/>
</dbReference>
<sequence length="483" mass="52811">MHRIRSSPRRWRTARLGPVVEGAISLTSSAGVGFALALSIEWPLNHVAISVSFGSRTATSSQSNFKIESNSMTRLLSLPRDRISVLLLEGISQSAVDYFSSSGYVNLIHLPKALDDKDLKNHIAEAHIVGIRSRTHLTEEIFRSAKKLIAVGCFSVGTNQVDLDAARRRGIPVFNAPYSNTRSVAELVIGEIIMLTRRILPRSASAHTGGWDKSAEGSREMRGKTLGIVGYGNIGSQLSVLAESMGMNVRYFDPSDKLRHGNSESMATLGELLEISDFVTMHVPETSSTQNMITEAELRRMKKGAFFINNSRGTVVDLEALAKVLKEGHLAGAAVDVFPKEPASNKERFETPLQGLDNVILTPHIGGSTEEAQERIGREVSRKLVEYSDVGSTLGAVNFPQVQLPPRPNGTRFIHVHENRPGILNNLNAIFSSRGLNIVGEFLQTYGEMGYVVIEAEGVGQTADDILDALRQIPGTIRTRLLY</sequence>
<dbReference type="FunFam" id="3.40.50.720:FF:000041">
    <property type="entry name" value="D-3-phosphoglycerate dehydrogenase"/>
    <property type="match status" value="1"/>
</dbReference>
<dbReference type="NCBIfam" id="NF008759">
    <property type="entry name" value="PRK11790.1"/>
    <property type="match status" value="1"/>
</dbReference>
<dbReference type="InterPro" id="IPR006140">
    <property type="entry name" value="D-isomer_DH_NAD-bd"/>
</dbReference>
<dbReference type="SUPFAM" id="SSF55021">
    <property type="entry name" value="ACT-like"/>
    <property type="match status" value="1"/>
</dbReference>
<evidence type="ECO:0000256" key="8">
    <source>
        <dbReference type="ARBA" id="ARBA00023027"/>
    </source>
</evidence>
<name>N6V6T1_9HYPH</name>
<evidence type="ECO:0000256" key="1">
    <source>
        <dbReference type="ARBA" id="ARBA00003800"/>
    </source>
</evidence>
<dbReference type="InterPro" id="IPR006139">
    <property type="entry name" value="D-isomer_2_OHA_DH_cat_dom"/>
</dbReference>
<dbReference type="PROSITE" id="PS00065">
    <property type="entry name" value="D_2_HYDROXYACID_DH_1"/>
    <property type="match status" value="1"/>
</dbReference>
<dbReference type="EC" id="1.1.1.399" evidence="4"/>
<comment type="catalytic activity">
    <reaction evidence="11">
        <text>(2R)-3-phosphoglycerate + NAD(+) = 3-phosphooxypyruvate + NADH + H(+)</text>
        <dbReference type="Rhea" id="RHEA:12641"/>
        <dbReference type="ChEBI" id="CHEBI:15378"/>
        <dbReference type="ChEBI" id="CHEBI:18110"/>
        <dbReference type="ChEBI" id="CHEBI:57540"/>
        <dbReference type="ChEBI" id="CHEBI:57945"/>
        <dbReference type="ChEBI" id="CHEBI:58272"/>
        <dbReference type="EC" id="1.1.1.95"/>
    </reaction>
</comment>
<comment type="pathway">
    <text evidence="2">Amino-acid biosynthesis; L-serine biosynthesis; L-serine from 3-phospho-D-glycerate: step 1/3.</text>
</comment>
<proteinExistence type="inferred from homology"/>
<dbReference type="CDD" id="cd04901">
    <property type="entry name" value="ACT_3PGDH"/>
    <property type="match status" value="1"/>
</dbReference>
<dbReference type="Pfam" id="PF00389">
    <property type="entry name" value="2-Hacid_dh"/>
    <property type="match status" value="1"/>
</dbReference>
<dbReference type="Gene3D" id="3.40.50.720">
    <property type="entry name" value="NAD(P)-binding Rossmann-like Domain"/>
    <property type="match status" value="2"/>
</dbReference>
<comment type="caution">
    <text evidence="14">The sequence shown here is derived from an EMBL/GenBank/DDBJ whole genome shotgun (WGS) entry which is preliminary data.</text>
</comment>
<reference evidence="14 15" key="1">
    <citation type="journal article" date="2012" name="BMC Genomics">
        <title>Genomic basis of broad host range and environmental adaptability of Rhizobium tropici CIAT 899 and Rhizobium sp. PRF 81 which are used in inoculants for common bean (Phaseolus vulgaris L.).</title>
        <authorList>
            <person name="Ormeno-Orrillo E."/>
            <person name="Menna P."/>
            <person name="Almeida L.G."/>
            <person name="Ollero F.J."/>
            <person name="Nicolas M.F."/>
            <person name="Pains Rodrigues E."/>
            <person name="Shigueyoshi Nakatani A."/>
            <person name="Silva Batista J.S."/>
            <person name="Oliveira Chueire L.M."/>
            <person name="Souza R.C."/>
            <person name="Ribeiro Vasconcelos A.T."/>
            <person name="Megias M."/>
            <person name="Hungria M."/>
            <person name="Martinez-Romero E."/>
        </authorList>
    </citation>
    <scope>NUCLEOTIDE SEQUENCE [LARGE SCALE GENOMIC DNA]</scope>
    <source>
        <strain evidence="14 15">PRF 81</strain>
    </source>
</reference>